<accession>A0ABS7QUJ6</accession>
<organism evidence="1 2">
    <name type="scientific">Streptantibioticus parmotrematis</name>
    <dbReference type="NCBI Taxonomy" id="2873249"/>
    <lineage>
        <taxon>Bacteria</taxon>
        <taxon>Bacillati</taxon>
        <taxon>Actinomycetota</taxon>
        <taxon>Actinomycetes</taxon>
        <taxon>Kitasatosporales</taxon>
        <taxon>Streptomycetaceae</taxon>
        <taxon>Streptantibioticus</taxon>
    </lineage>
</organism>
<protein>
    <submittedName>
        <fullName evidence="1">Nucleotidyltransferase domain-containing protein</fullName>
    </submittedName>
</protein>
<comment type="caution">
    <text evidence="1">The sequence shown here is derived from an EMBL/GenBank/DDBJ whole genome shotgun (WGS) entry which is preliminary data.</text>
</comment>
<gene>
    <name evidence="1" type="ORF">K7472_15905</name>
</gene>
<dbReference type="Proteomes" id="UP001198565">
    <property type="component" value="Unassembled WGS sequence"/>
</dbReference>
<sequence>MNVLLAGVVGSTAYGLAHSGSDVDRLGMFAAPTRELHGLRRPKESHVTTRPDTTYHEAAKAVRLMLACNPTAGELLWLEQYEVRTPLGDELIRLRRSLLWERGVRNAYLGYATQQFGKLRSREQDADGRARAAKNARHLVRLLAQAEELHTTGHLTVRLADPERVRVLGEELADEPERAAGLLARTEDRLRAPGALPAAPDEDAAEAWLHRVRAAHYTPPED</sequence>
<evidence type="ECO:0000313" key="2">
    <source>
        <dbReference type="Proteomes" id="UP001198565"/>
    </source>
</evidence>
<dbReference type="Pfam" id="PF10127">
    <property type="entry name" value="RlaP"/>
    <property type="match status" value="1"/>
</dbReference>
<evidence type="ECO:0000313" key="1">
    <source>
        <dbReference type="EMBL" id="MBY8886339.1"/>
    </source>
</evidence>
<reference evidence="1 2" key="1">
    <citation type="submission" date="2021-08" db="EMBL/GenBank/DDBJ databases">
        <title>Streptomyces sp. PTM05 isolated from lichen.</title>
        <authorList>
            <person name="Somphong A."/>
            <person name="Phongsopitanun W."/>
            <person name="Tanasupawat S."/>
        </authorList>
    </citation>
    <scope>NUCLEOTIDE SEQUENCE [LARGE SCALE GENOMIC DNA]</scope>
    <source>
        <strain evidence="1 2">Ptm05</strain>
    </source>
</reference>
<dbReference type="EMBL" id="JAINVZ010000009">
    <property type="protein sequence ID" value="MBY8886339.1"/>
    <property type="molecule type" value="Genomic_DNA"/>
</dbReference>
<keyword evidence="2" id="KW-1185">Reference proteome</keyword>
<dbReference type="InterPro" id="IPR018775">
    <property type="entry name" value="RlaP"/>
</dbReference>
<proteinExistence type="predicted"/>
<dbReference type="PANTHER" id="PTHR34817">
    <property type="entry name" value="NUCLEOTIDYLTRANSFERASE"/>
    <property type="match status" value="1"/>
</dbReference>
<dbReference type="RefSeq" id="WP_222978442.1">
    <property type="nucleotide sequence ID" value="NZ_JAINVZ010000009.1"/>
</dbReference>
<name>A0ABS7QUJ6_9ACTN</name>
<dbReference type="PANTHER" id="PTHR34817:SF1">
    <property type="entry name" value="NUCLEOTIDYLTRANSFERASE"/>
    <property type="match status" value="1"/>
</dbReference>